<accession>A0A1S3I5Q1</accession>
<organism evidence="2 3">
    <name type="scientific">Lingula anatina</name>
    <name type="common">Brachiopod</name>
    <name type="synonym">Lingula unguis</name>
    <dbReference type="NCBI Taxonomy" id="7574"/>
    <lineage>
        <taxon>Eukaryota</taxon>
        <taxon>Metazoa</taxon>
        <taxon>Spiralia</taxon>
        <taxon>Lophotrochozoa</taxon>
        <taxon>Brachiopoda</taxon>
        <taxon>Linguliformea</taxon>
        <taxon>Lingulata</taxon>
        <taxon>Lingulida</taxon>
        <taxon>Linguloidea</taxon>
        <taxon>Lingulidae</taxon>
        <taxon>Lingula</taxon>
    </lineage>
</organism>
<evidence type="ECO:0000313" key="2">
    <source>
        <dbReference type="Proteomes" id="UP000085678"/>
    </source>
</evidence>
<keyword evidence="1" id="KW-0472">Membrane</keyword>
<feature type="transmembrane region" description="Helical" evidence="1">
    <location>
        <begin position="12"/>
        <end position="34"/>
    </location>
</feature>
<protein>
    <submittedName>
        <fullName evidence="3">Uncharacterized protein LOC106161228</fullName>
    </submittedName>
</protein>
<dbReference type="AlphaFoldDB" id="A0A1S3I5Q1"/>
<keyword evidence="1" id="KW-0812">Transmembrane</keyword>
<name>A0A1S3I5Q1_LINAN</name>
<dbReference type="KEGG" id="lak:106161228"/>
<proteinExistence type="predicted"/>
<reference evidence="3" key="1">
    <citation type="submission" date="2025-08" db="UniProtKB">
        <authorList>
            <consortium name="RefSeq"/>
        </authorList>
    </citation>
    <scope>IDENTIFICATION</scope>
    <source>
        <tissue evidence="3">Gonads</tissue>
    </source>
</reference>
<dbReference type="InterPro" id="IPR011735">
    <property type="entry name" value="WlaTC/HtrL_glycosyltransf"/>
</dbReference>
<dbReference type="RefSeq" id="XP_013393577.1">
    <property type="nucleotide sequence ID" value="XM_013538123.1"/>
</dbReference>
<dbReference type="GeneID" id="106161228"/>
<dbReference type="OMA" id="PEVLYVY"/>
<dbReference type="Proteomes" id="UP000085678">
    <property type="component" value="Unplaced"/>
</dbReference>
<keyword evidence="2" id="KW-1185">Reference proteome</keyword>
<dbReference type="Pfam" id="PF09612">
    <property type="entry name" value="HtrL_YibB"/>
    <property type="match status" value="1"/>
</dbReference>
<dbReference type="InParanoid" id="A0A1S3I5Q1"/>
<dbReference type="OrthoDB" id="411632at2759"/>
<evidence type="ECO:0000256" key="1">
    <source>
        <dbReference type="SAM" id="Phobius"/>
    </source>
</evidence>
<evidence type="ECO:0000313" key="3">
    <source>
        <dbReference type="RefSeq" id="XP_013393577.1"/>
    </source>
</evidence>
<keyword evidence="1" id="KW-1133">Transmembrane helix</keyword>
<sequence>MDWRGIVCPRNYLGSLIRALLLITILFFLVYGSLEQRCKEPGTNKKDIAIREFLSKGESFQRRSGDIQLPVEHVKNVTVVTAFFSLGNFIKGTLLRREDFYQQNAGKIAMVRNPLIFYTNSPEIAQQITFFRRSYQPSLQTDVIIMNINDSWAFGLRPRIQAIFNQDGYPKYHPQTINANYSVAMHAKYEVMADAIKSGRVRTTHVCWMDFGIWRNEEGEGFEVGIPNDVIDGQVAYTEIEANSNPTPRNIVYLDMVWVVGAFFIGRVEAVQTFCTDYRRGVHWMIKHFLMSTDQQVIYTLYSKHFKLNPRVHIQTYRAPPEFSHSPWYYLAYRCRRALH</sequence>
<gene>
    <name evidence="3" type="primary">LOC106161228</name>
</gene>